<proteinExistence type="predicted"/>
<dbReference type="PANTHER" id="PTHR39336">
    <property type="entry name" value="PYRIDOXAMINE PHOSPHATE OXIDASE FAMILY PROTEIN (AFU_ORTHOLOGUE AFUA_6G11440)"/>
    <property type="match status" value="1"/>
</dbReference>
<accession>A0ABX7TPA3</accession>
<reference evidence="1 2" key="1">
    <citation type="submission" date="2021-03" db="EMBL/GenBank/DDBJ databases">
        <title>Complete genome sequence of Streptomyces cyanogenus S136, producer of anticancer angucycline landomycin A.</title>
        <authorList>
            <person name="Hrab P."/>
            <person name="Ruckert C."/>
            <person name="Busche T."/>
            <person name="Ostash I."/>
            <person name="Kalinowski J."/>
            <person name="Fedorenko V."/>
            <person name="Yushchuk O."/>
            <person name="Ostash B."/>
        </authorList>
    </citation>
    <scope>NUCLEOTIDE SEQUENCE [LARGE SCALE GENOMIC DNA]</scope>
    <source>
        <strain evidence="1 2">S136</strain>
    </source>
</reference>
<evidence type="ECO:0000313" key="2">
    <source>
        <dbReference type="Proteomes" id="UP000663908"/>
    </source>
</evidence>
<protein>
    <submittedName>
        <fullName evidence="1">Uncharacterized protein</fullName>
    </submittedName>
</protein>
<keyword evidence="2" id="KW-1185">Reference proteome</keyword>
<sequence length="107" mass="11873">MFGGPWKAHRISVIRPFSLRCPTVLEAIDPGLHGRRAVIVVHAELVRDSCGYAVPHMAYEADRDLHAKRFSREDDACLDAYFTRKEHIATSLDGLPGLPLPLPPSTV</sequence>
<dbReference type="PANTHER" id="PTHR39336:SF1">
    <property type="entry name" value="PYRIDOXAMINE PHOSPHATE OXIDASE FAMILY PROTEIN (AFU_ORTHOLOGUE AFUA_6G11440)"/>
    <property type="match status" value="1"/>
</dbReference>
<dbReference type="Proteomes" id="UP000663908">
    <property type="component" value="Chromosome"/>
</dbReference>
<name>A0ABX7TPA3_STRCY</name>
<gene>
    <name evidence="1" type="ORF">S1361_08650</name>
</gene>
<organism evidence="1 2">
    <name type="scientific">Streptomyces cyanogenus</name>
    <dbReference type="NCBI Taxonomy" id="80860"/>
    <lineage>
        <taxon>Bacteria</taxon>
        <taxon>Bacillati</taxon>
        <taxon>Actinomycetota</taxon>
        <taxon>Actinomycetes</taxon>
        <taxon>Kitasatosporales</taxon>
        <taxon>Streptomycetaceae</taxon>
        <taxon>Streptomyces</taxon>
    </lineage>
</organism>
<dbReference type="EMBL" id="CP071839">
    <property type="protein sequence ID" value="QTD97413.1"/>
    <property type="molecule type" value="Genomic_DNA"/>
</dbReference>
<evidence type="ECO:0000313" key="1">
    <source>
        <dbReference type="EMBL" id="QTD97413.1"/>
    </source>
</evidence>